<protein>
    <submittedName>
        <fullName evidence="1">Uncharacterized protein</fullName>
    </submittedName>
</protein>
<comment type="caution">
    <text evidence="1">The sequence shown here is derived from an EMBL/GenBank/DDBJ whole genome shotgun (WGS) entry which is preliminary data.</text>
</comment>
<dbReference type="Proteomes" id="UP001141806">
    <property type="component" value="Unassembled WGS sequence"/>
</dbReference>
<organism evidence="1 2">
    <name type="scientific">Protea cynaroides</name>
    <dbReference type="NCBI Taxonomy" id="273540"/>
    <lineage>
        <taxon>Eukaryota</taxon>
        <taxon>Viridiplantae</taxon>
        <taxon>Streptophyta</taxon>
        <taxon>Embryophyta</taxon>
        <taxon>Tracheophyta</taxon>
        <taxon>Spermatophyta</taxon>
        <taxon>Magnoliopsida</taxon>
        <taxon>Proteales</taxon>
        <taxon>Proteaceae</taxon>
        <taxon>Protea</taxon>
    </lineage>
</organism>
<evidence type="ECO:0000313" key="1">
    <source>
        <dbReference type="EMBL" id="KAJ4960060.1"/>
    </source>
</evidence>
<reference evidence="1" key="1">
    <citation type="journal article" date="2023" name="Plant J.">
        <title>The genome of the king protea, Protea cynaroides.</title>
        <authorList>
            <person name="Chang J."/>
            <person name="Duong T.A."/>
            <person name="Schoeman C."/>
            <person name="Ma X."/>
            <person name="Roodt D."/>
            <person name="Barker N."/>
            <person name="Li Z."/>
            <person name="Van de Peer Y."/>
            <person name="Mizrachi E."/>
        </authorList>
    </citation>
    <scope>NUCLEOTIDE SEQUENCE</scope>
    <source>
        <tissue evidence="1">Young leaves</tissue>
    </source>
</reference>
<accession>A0A9Q0H6C0</accession>
<dbReference type="AlphaFoldDB" id="A0A9Q0H6C0"/>
<sequence>MRVVEKMGVAKELRVKWGCTIEGVASKMGIRELGKNTQILDPWAQEHAVTEADDLVKHIRGADESVFYLFSFQKLPCTTPPLTLNLIYILSSSCAARTLVLGDDKKKGDKGGKRSRSSWRRARRRGKIGEFRLNSIAIQCILEANRSTGTV</sequence>
<dbReference type="EMBL" id="JAMYWD010000009">
    <property type="protein sequence ID" value="KAJ4960060.1"/>
    <property type="molecule type" value="Genomic_DNA"/>
</dbReference>
<evidence type="ECO:0000313" key="2">
    <source>
        <dbReference type="Proteomes" id="UP001141806"/>
    </source>
</evidence>
<name>A0A9Q0H6C0_9MAGN</name>
<gene>
    <name evidence="1" type="ORF">NE237_019970</name>
</gene>
<keyword evidence="2" id="KW-1185">Reference proteome</keyword>
<proteinExistence type="predicted"/>